<evidence type="ECO:0000313" key="2">
    <source>
        <dbReference type="Proteomes" id="UP001156215"/>
    </source>
</evidence>
<proteinExistence type="predicted"/>
<dbReference type="EMBL" id="CP098242">
    <property type="protein sequence ID" value="WAW10549.1"/>
    <property type="molecule type" value="Genomic_DNA"/>
</dbReference>
<dbReference type="AlphaFoldDB" id="A0A9E9LX90"/>
<gene>
    <name evidence="1" type="ORF">NB640_02505</name>
</gene>
<evidence type="ECO:0000313" key="1">
    <source>
        <dbReference type="EMBL" id="WAW10549.1"/>
    </source>
</evidence>
<sequence>MIVQNHRKKIHFQTKNVFHFFAPGKTFFKKQPFLPAALIFNKQQKAVYCEGMGHVKTPLPFHTRLTIENHQQTMGAVRFPSIFSQKK</sequence>
<dbReference type="RefSeq" id="WP_269309569.1">
    <property type="nucleotide sequence ID" value="NZ_CP098242.1"/>
</dbReference>
<organism evidence="1 2">
    <name type="scientific">Oxalobacter vibrioformis</name>
    <dbReference type="NCBI Taxonomy" id="933080"/>
    <lineage>
        <taxon>Bacteria</taxon>
        <taxon>Pseudomonadati</taxon>
        <taxon>Pseudomonadota</taxon>
        <taxon>Betaproteobacteria</taxon>
        <taxon>Burkholderiales</taxon>
        <taxon>Oxalobacteraceae</taxon>
        <taxon>Oxalobacter</taxon>
    </lineage>
</organism>
<reference evidence="1" key="1">
    <citation type="journal article" date="2022" name="Front. Microbiol.">
        <title>New perspectives on an old grouping: The genomic and phenotypic variability of Oxalobacter formigenes and the implications for calcium oxalate stone prevention.</title>
        <authorList>
            <person name="Chmiel J.A."/>
            <person name="Carr C."/>
            <person name="Stuivenberg G.A."/>
            <person name="Venema R."/>
            <person name="Chanyi R.M."/>
            <person name="Al K.F."/>
            <person name="Giguere D."/>
            <person name="Say H."/>
            <person name="Akouris P.P."/>
            <person name="Dominguez Romero S.A."/>
            <person name="Kwong A."/>
            <person name="Tai V."/>
            <person name="Koval S.F."/>
            <person name="Razvi H."/>
            <person name="Bjazevic J."/>
            <person name="Burton J.P."/>
        </authorList>
    </citation>
    <scope>NUCLEOTIDE SEQUENCE</scope>
    <source>
        <strain evidence="1">WoOx3</strain>
    </source>
</reference>
<name>A0A9E9LX90_9BURK</name>
<dbReference type="KEGG" id="ovb:NB640_02505"/>
<keyword evidence="2" id="KW-1185">Reference proteome</keyword>
<protein>
    <submittedName>
        <fullName evidence="1">Uncharacterized protein</fullName>
    </submittedName>
</protein>
<dbReference type="Proteomes" id="UP001156215">
    <property type="component" value="Chromosome"/>
</dbReference>
<accession>A0A9E9LX90</accession>